<evidence type="ECO:0000313" key="2">
    <source>
        <dbReference type="Proteomes" id="UP001303046"/>
    </source>
</evidence>
<keyword evidence="2" id="KW-1185">Reference proteome</keyword>
<dbReference type="Proteomes" id="UP001303046">
    <property type="component" value="Unassembled WGS sequence"/>
</dbReference>
<protein>
    <recommendedName>
        <fullName evidence="3">Alpha-galactosidase</fullName>
    </recommendedName>
</protein>
<comment type="caution">
    <text evidence="1">The sequence shown here is derived from an EMBL/GenBank/DDBJ whole genome shotgun (WGS) entry which is preliminary data.</text>
</comment>
<sequence length="115" mass="12769">MEAQSGGADYVVEAEQVNDAHSTCWQTQANGNKARSEDGTLVALYNWGPTSVLNLQGPTHDQVSVFPKKSDTNLSIQEKLVSRSEIPVNYALNTIRCWGTQPRKFPPKIRRLRGV</sequence>
<accession>A0ABR1CTX3</accession>
<evidence type="ECO:0008006" key="3">
    <source>
        <dbReference type="Google" id="ProtNLM"/>
    </source>
</evidence>
<organism evidence="1 2">
    <name type="scientific">Necator americanus</name>
    <name type="common">Human hookworm</name>
    <dbReference type="NCBI Taxonomy" id="51031"/>
    <lineage>
        <taxon>Eukaryota</taxon>
        <taxon>Metazoa</taxon>
        <taxon>Ecdysozoa</taxon>
        <taxon>Nematoda</taxon>
        <taxon>Chromadorea</taxon>
        <taxon>Rhabditida</taxon>
        <taxon>Rhabditina</taxon>
        <taxon>Rhabditomorpha</taxon>
        <taxon>Strongyloidea</taxon>
        <taxon>Ancylostomatidae</taxon>
        <taxon>Bunostominae</taxon>
        <taxon>Necator</taxon>
    </lineage>
</organism>
<proteinExistence type="predicted"/>
<reference evidence="1 2" key="1">
    <citation type="submission" date="2023-08" db="EMBL/GenBank/DDBJ databases">
        <title>A Necator americanus chromosomal reference genome.</title>
        <authorList>
            <person name="Ilik V."/>
            <person name="Petrzelkova K.J."/>
            <person name="Pardy F."/>
            <person name="Fuh T."/>
            <person name="Niatou-Singa F.S."/>
            <person name="Gouil Q."/>
            <person name="Baker L."/>
            <person name="Ritchie M.E."/>
            <person name="Jex A.R."/>
            <person name="Gazzola D."/>
            <person name="Li H."/>
            <person name="Toshio Fujiwara R."/>
            <person name="Zhan B."/>
            <person name="Aroian R.V."/>
            <person name="Pafco B."/>
            <person name="Schwarz E.M."/>
        </authorList>
    </citation>
    <scope>NUCLEOTIDE SEQUENCE [LARGE SCALE GENOMIC DNA]</scope>
    <source>
        <strain evidence="1 2">Aroian</strain>
        <tissue evidence="1">Whole animal</tissue>
    </source>
</reference>
<dbReference type="EMBL" id="JAVFWL010000003">
    <property type="protein sequence ID" value="KAK6741282.1"/>
    <property type="molecule type" value="Genomic_DNA"/>
</dbReference>
<gene>
    <name evidence="1" type="primary">Necator_chrIII.g10014</name>
    <name evidence="1" type="ORF">RB195_009249</name>
</gene>
<name>A0ABR1CTX3_NECAM</name>
<evidence type="ECO:0000313" key="1">
    <source>
        <dbReference type="EMBL" id="KAK6741282.1"/>
    </source>
</evidence>